<dbReference type="Gene3D" id="2.160.20.10">
    <property type="entry name" value="Single-stranded right-handed beta-helix, Pectin lyase-like"/>
    <property type="match status" value="1"/>
</dbReference>
<dbReference type="EMBL" id="MRTP01000003">
    <property type="protein sequence ID" value="OMF54672.1"/>
    <property type="molecule type" value="Genomic_DNA"/>
</dbReference>
<gene>
    <name evidence="1" type="ORF">BK138_16060</name>
</gene>
<protein>
    <submittedName>
        <fullName evidence="1">Uncharacterized protein</fullName>
    </submittedName>
</protein>
<dbReference type="InterPro" id="IPR012334">
    <property type="entry name" value="Pectin_lyas_fold"/>
</dbReference>
<proteinExistence type="predicted"/>
<keyword evidence="2" id="KW-1185">Reference proteome</keyword>
<dbReference type="Proteomes" id="UP000187172">
    <property type="component" value="Unassembled WGS sequence"/>
</dbReference>
<dbReference type="InterPro" id="IPR011050">
    <property type="entry name" value="Pectin_lyase_fold/virulence"/>
</dbReference>
<name>A0A1R1ESG4_9BACL</name>
<evidence type="ECO:0000313" key="1">
    <source>
        <dbReference type="EMBL" id="OMF54672.1"/>
    </source>
</evidence>
<comment type="caution">
    <text evidence="1">The sequence shown here is derived from an EMBL/GenBank/DDBJ whole genome shotgun (WGS) entry which is preliminary data.</text>
</comment>
<sequence>MAYTPTEWKNREVERPRTYNFQNNDDGTTTLIPAEGTIVEPGTPIVAANMNNIEQGLVDLSQNKADLESPVFTGTPKVGSDVIVTSKNITDYAKPPVNFDGSTTDKTLTVGPGKMFTTIQAAIDSLPAWRGYYTVINIDAGTYAGFTISNKHGGKIQINGNAAGVFISSDITVSNCTSPIGFYQFTSNSSASNLMNIDNCRYVELYKVNKPGGANGIVMNRTDYVYVFTCTISNIEAFVFNLRGGGTLLAENCTGANTYCVYSVTAAIAYDKSSGLTATNRILKSNGGQVFA</sequence>
<evidence type="ECO:0000313" key="2">
    <source>
        <dbReference type="Proteomes" id="UP000187172"/>
    </source>
</evidence>
<dbReference type="STRING" id="297318.BK138_16060"/>
<dbReference type="SUPFAM" id="SSF51126">
    <property type="entry name" value="Pectin lyase-like"/>
    <property type="match status" value="1"/>
</dbReference>
<dbReference type="AlphaFoldDB" id="A0A1R1ESG4"/>
<accession>A0A1R1ESG4</accession>
<reference evidence="1 2" key="1">
    <citation type="submission" date="2016-11" db="EMBL/GenBank/DDBJ databases">
        <title>Paenibacillus species isolates.</title>
        <authorList>
            <person name="Beno S.M."/>
        </authorList>
    </citation>
    <scope>NUCLEOTIDE SEQUENCE [LARGE SCALE GENOMIC DNA]</scope>
    <source>
        <strain evidence="1 2">FSL R5-0378</strain>
    </source>
</reference>
<dbReference type="RefSeq" id="WP_076170572.1">
    <property type="nucleotide sequence ID" value="NZ_MRTP01000003.1"/>
</dbReference>
<organism evidence="1 2">
    <name type="scientific">Paenibacillus rhizosphaerae</name>
    <dbReference type="NCBI Taxonomy" id="297318"/>
    <lineage>
        <taxon>Bacteria</taxon>
        <taxon>Bacillati</taxon>
        <taxon>Bacillota</taxon>
        <taxon>Bacilli</taxon>
        <taxon>Bacillales</taxon>
        <taxon>Paenibacillaceae</taxon>
        <taxon>Paenibacillus</taxon>
    </lineage>
</organism>